<evidence type="ECO:0000256" key="1">
    <source>
        <dbReference type="SAM" id="Phobius"/>
    </source>
</evidence>
<proteinExistence type="predicted"/>
<name>A0AAJ6CRB2_9CHLR</name>
<protein>
    <submittedName>
        <fullName evidence="3">Uncharacterized protein</fullName>
    </submittedName>
</protein>
<dbReference type="Proteomes" id="UP001219901">
    <property type="component" value="Chromosome"/>
</dbReference>
<keyword evidence="1" id="KW-0812">Transmembrane</keyword>
<accession>A0AAJ6CRB2</accession>
<gene>
    <name evidence="2" type="ORF">GKO46_06920</name>
    <name evidence="3" type="ORF">GKO48_00925</name>
</gene>
<dbReference type="EMBL" id="WMBE01000002">
    <property type="protein sequence ID" value="MDG0866806.1"/>
    <property type="molecule type" value="Genomic_DNA"/>
</dbReference>
<dbReference type="EMBL" id="CP046147">
    <property type="protein sequence ID" value="WFG38228.1"/>
    <property type="molecule type" value="Genomic_DNA"/>
</dbReference>
<evidence type="ECO:0000313" key="2">
    <source>
        <dbReference type="EMBL" id="MDG0866806.1"/>
    </source>
</evidence>
<dbReference type="AlphaFoldDB" id="A0AAJ6CRB2"/>
<feature type="transmembrane region" description="Helical" evidence="1">
    <location>
        <begin position="50"/>
        <end position="67"/>
    </location>
</feature>
<sequence length="208" mass="23768">MNSDKRSEPDRAKNGFEKRHPGMGKIVFVNDDTSFQGRVRKHLRNPPMRTALLIVFIVFAIPIAIAYPRVSGVAQENWSNVQKARERHFVNVTAASWIYPFLRRQAVRMQDAEVPIEWRGVSFEYGPCFPEHMDQLPTGKYSYAIETACKSLHEIQTKYSDDCAQTSKCNIPDEAKVELQIVLDRLKVAFSDANLVQPVTDDQGQIRN</sequence>
<keyword evidence="4" id="KW-1185">Reference proteome</keyword>
<organism evidence="3 4">
    <name type="scientific">Candidatus Lucifugimonas marina</name>
    <dbReference type="NCBI Taxonomy" id="3038979"/>
    <lineage>
        <taxon>Bacteria</taxon>
        <taxon>Bacillati</taxon>
        <taxon>Chloroflexota</taxon>
        <taxon>Dehalococcoidia</taxon>
        <taxon>SAR202 cluster</taxon>
        <taxon>Candidatus Lucifugimonadales</taxon>
        <taxon>Candidatus Lucifugimonadaceae</taxon>
        <taxon>Candidatus Lucifugimonas</taxon>
    </lineage>
</organism>
<reference evidence="3" key="2">
    <citation type="journal article" date="2023" name="Nat. Commun.">
        <title>Cultivation of marine bacteria of the SAR202 clade.</title>
        <authorList>
            <person name="Lim Y."/>
            <person name="Seo J.H."/>
            <person name="Giovannoni S.J."/>
            <person name="Kang I."/>
            <person name="Cho J.C."/>
        </authorList>
    </citation>
    <scope>NUCLEOTIDE SEQUENCE</scope>
    <source>
        <strain evidence="3">JH1073</strain>
    </source>
</reference>
<reference evidence="4 5" key="1">
    <citation type="submission" date="2019-11" db="EMBL/GenBank/DDBJ databases">
        <authorList>
            <person name="Cho J.-C."/>
        </authorList>
    </citation>
    <scope>NUCLEOTIDE SEQUENCE [LARGE SCALE GENOMIC DNA]</scope>
    <source>
        <strain evidence="3 4">JH1073</strain>
        <strain evidence="2 5">JH702</strain>
    </source>
</reference>
<dbReference type="Proteomes" id="UP001321249">
    <property type="component" value="Unassembled WGS sequence"/>
</dbReference>
<keyword evidence="1" id="KW-1133">Transmembrane helix</keyword>
<keyword evidence="1" id="KW-0472">Membrane</keyword>
<dbReference type="RefSeq" id="WP_342824546.1">
    <property type="nucleotide sequence ID" value="NZ_CP046146.1"/>
</dbReference>
<evidence type="ECO:0000313" key="5">
    <source>
        <dbReference type="Proteomes" id="UP001321249"/>
    </source>
</evidence>
<evidence type="ECO:0000313" key="3">
    <source>
        <dbReference type="EMBL" id="WFG38228.1"/>
    </source>
</evidence>
<evidence type="ECO:0000313" key="4">
    <source>
        <dbReference type="Proteomes" id="UP001219901"/>
    </source>
</evidence>
<reference evidence="4" key="3">
    <citation type="submission" date="2023-06" db="EMBL/GenBank/DDBJ databases">
        <title>Pangenomics reveal diversification of enzyme families and niche specialization in globally abundant SAR202 bacteria.</title>
        <authorList>
            <person name="Saw J.H.W."/>
        </authorList>
    </citation>
    <scope>NUCLEOTIDE SEQUENCE [LARGE SCALE GENOMIC DNA]</scope>
    <source>
        <strain evidence="4">JH1073</strain>
    </source>
</reference>